<sequence length="172" mass="19527">MQKIEDLKKVIVDLNFSELQKALKDYNIEEHDKFGNNILHYYLNFLNNNGLTKNDFKEVINEFLKRGLDINEKQISGAFQRTPLQLSVVLNLREVFDFLLEKGAEVNATDANGNSILSNAVFYYNKDNESYGHYISALLRNNADPTIENEHGVSALSLSQSIANSDVGKYFG</sequence>
<gene>
    <name evidence="2" type="ORF">DRF65_23925</name>
</gene>
<feature type="repeat" description="ANK" evidence="1">
    <location>
        <begin position="79"/>
        <end position="111"/>
    </location>
</feature>
<name>A0A3D9C1N3_9FLAO</name>
<dbReference type="AlphaFoldDB" id="A0A3D9C1N3"/>
<organism evidence="2 3">
    <name type="scientific">Chryseobacterium pennae</name>
    <dbReference type="NCBI Taxonomy" id="2258962"/>
    <lineage>
        <taxon>Bacteria</taxon>
        <taxon>Pseudomonadati</taxon>
        <taxon>Bacteroidota</taxon>
        <taxon>Flavobacteriia</taxon>
        <taxon>Flavobacteriales</taxon>
        <taxon>Weeksellaceae</taxon>
        <taxon>Chryseobacterium group</taxon>
        <taxon>Chryseobacterium</taxon>
    </lineage>
</organism>
<dbReference type="PANTHER" id="PTHR24118">
    <property type="entry name" value="POTE ANKYRIN DOMAIN"/>
    <property type="match status" value="1"/>
</dbReference>
<dbReference type="InterPro" id="IPR036770">
    <property type="entry name" value="Ankyrin_rpt-contain_sf"/>
</dbReference>
<dbReference type="Proteomes" id="UP000256686">
    <property type="component" value="Unassembled WGS sequence"/>
</dbReference>
<dbReference type="PROSITE" id="PS50088">
    <property type="entry name" value="ANK_REPEAT"/>
    <property type="match status" value="1"/>
</dbReference>
<proteinExistence type="predicted"/>
<dbReference type="InterPro" id="IPR002110">
    <property type="entry name" value="Ankyrin_rpt"/>
</dbReference>
<dbReference type="EMBL" id="QNVT01000032">
    <property type="protein sequence ID" value="REC59783.1"/>
    <property type="molecule type" value="Genomic_DNA"/>
</dbReference>
<evidence type="ECO:0000313" key="2">
    <source>
        <dbReference type="EMBL" id="REC59783.1"/>
    </source>
</evidence>
<dbReference type="RefSeq" id="WP_115973240.1">
    <property type="nucleotide sequence ID" value="NZ_QNVT01000032.1"/>
</dbReference>
<dbReference type="SMART" id="SM00248">
    <property type="entry name" value="ANK"/>
    <property type="match status" value="3"/>
</dbReference>
<protein>
    <submittedName>
        <fullName evidence="2">Ankyrin repeat domain-containing protein</fullName>
    </submittedName>
</protein>
<comment type="caution">
    <text evidence="2">The sequence shown here is derived from an EMBL/GenBank/DDBJ whole genome shotgun (WGS) entry which is preliminary data.</text>
</comment>
<evidence type="ECO:0000313" key="3">
    <source>
        <dbReference type="Proteomes" id="UP000256686"/>
    </source>
</evidence>
<keyword evidence="1" id="KW-0040">ANK repeat</keyword>
<reference evidence="3" key="1">
    <citation type="submission" date="2018-06" db="EMBL/GenBank/DDBJ databases">
        <authorList>
            <person name="Lum Nde A."/>
            <person name="Hugo C."/>
        </authorList>
    </citation>
    <scope>NUCLEOTIDE SEQUENCE [LARGE SCALE GENOMIC DNA]</scope>
    <source>
        <strain evidence="3">1_F178</strain>
    </source>
</reference>
<keyword evidence="3" id="KW-1185">Reference proteome</keyword>
<evidence type="ECO:0000256" key="1">
    <source>
        <dbReference type="PROSITE-ProRule" id="PRU00023"/>
    </source>
</evidence>
<dbReference type="Gene3D" id="1.25.40.20">
    <property type="entry name" value="Ankyrin repeat-containing domain"/>
    <property type="match status" value="1"/>
</dbReference>
<dbReference type="PROSITE" id="PS50297">
    <property type="entry name" value="ANK_REP_REGION"/>
    <property type="match status" value="1"/>
</dbReference>
<accession>A0A3D9C1N3</accession>
<dbReference type="SUPFAM" id="SSF48403">
    <property type="entry name" value="Ankyrin repeat"/>
    <property type="match status" value="1"/>
</dbReference>
<dbReference type="Pfam" id="PF00023">
    <property type="entry name" value="Ank"/>
    <property type="match status" value="1"/>
</dbReference>
<dbReference type="PANTHER" id="PTHR24118:SF99">
    <property type="entry name" value="POTE ANKYRIN DOMAIN FAMILY MEMBER 3C-RELATED"/>
    <property type="match status" value="1"/>
</dbReference>